<organism evidence="1 2">
    <name type="scientific">Eretmocerus hayati</name>
    <dbReference type="NCBI Taxonomy" id="131215"/>
    <lineage>
        <taxon>Eukaryota</taxon>
        <taxon>Metazoa</taxon>
        <taxon>Ecdysozoa</taxon>
        <taxon>Arthropoda</taxon>
        <taxon>Hexapoda</taxon>
        <taxon>Insecta</taxon>
        <taxon>Pterygota</taxon>
        <taxon>Neoptera</taxon>
        <taxon>Endopterygota</taxon>
        <taxon>Hymenoptera</taxon>
        <taxon>Apocrita</taxon>
        <taxon>Proctotrupomorpha</taxon>
        <taxon>Chalcidoidea</taxon>
        <taxon>Aphelinidae</taxon>
        <taxon>Aphelininae</taxon>
        <taxon>Eretmocerus</taxon>
    </lineage>
</organism>
<dbReference type="EMBL" id="CM056741">
    <property type="protein sequence ID" value="KAJ8686010.1"/>
    <property type="molecule type" value="Genomic_DNA"/>
</dbReference>
<sequence>MCPKLKSDFGQDEVYIDRPEKYHVEHDGYHSRGRNGRNYRNHHERDQAAQCNKEDNGQVNSVGCRDPPQSYVAAEEPQALQVQQQSQPLLVESQNRSALCNGYLN</sequence>
<keyword evidence="2" id="KW-1185">Reference proteome</keyword>
<evidence type="ECO:0000313" key="2">
    <source>
        <dbReference type="Proteomes" id="UP001239111"/>
    </source>
</evidence>
<gene>
    <name evidence="1" type="ORF">QAD02_021803</name>
</gene>
<comment type="caution">
    <text evidence="1">The sequence shown here is derived from an EMBL/GenBank/DDBJ whole genome shotgun (WGS) entry which is preliminary data.</text>
</comment>
<dbReference type="Proteomes" id="UP001239111">
    <property type="component" value="Chromosome 1"/>
</dbReference>
<proteinExistence type="predicted"/>
<accession>A0ACC2PW27</accession>
<name>A0ACC2PW27_9HYME</name>
<evidence type="ECO:0000313" key="1">
    <source>
        <dbReference type="EMBL" id="KAJ8686010.1"/>
    </source>
</evidence>
<reference evidence="1" key="1">
    <citation type="submission" date="2023-04" db="EMBL/GenBank/DDBJ databases">
        <title>A chromosome-level genome assembly of the parasitoid wasp Eretmocerus hayati.</title>
        <authorList>
            <person name="Zhong Y."/>
            <person name="Liu S."/>
            <person name="Liu Y."/>
        </authorList>
    </citation>
    <scope>NUCLEOTIDE SEQUENCE</scope>
    <source>
        <strain evidence="1">ZJU_SS_LIU_2023</strain>
    </source>
</reference>
<protein>
    <submittedName>
        <fullName evidence="1">Uncharacterized protein</fullName>
    </submittedName>
</protein>